<accession>A0A2I0HHT0</accession>
<comment type="caution">
    <text evidence="2">The sequence shown here is derived from an EMBL/GenBank/DDBJ whole genome shotgun (WGS) entry which is preliminary data.</text>
</comment>
<evidence type="ECO:0000313" key="3">
    <source>
        <dbReference type="Proteomes" id="UP000233551"/>
    </source>
</evidence>
<gene>
    <name evidence="2" type="ORF">CRG98_048723</name>
</gene>
<dbReference type="EMBL" id="PGOL01021422">
    <property type="protein sequence ID" value="PKI30886.1"/>
    <property type="molecule type" value="Genomic_DNA"/>
</dbReference>
<sequence length="40" mass="3733">MSPSNVTMRAPSVEVDGARVSGDGTGGGTTPECVGGAPAG</sequence>
<protein>
    <submittedName>
        <fullName evidence="2">Uncharacterized protein</fullName>
    </submittedName>
</protein>
<reference evidence="2 3" key="1">
    <citation type="submission" date="2017-11" db="EMBL/GenBank/DDBJ databases">
        <title>De-novo sequencing of pomegranate (Punica granatum L.) genome.</title>
        <authorList>
            <person name="Akparov Z."/>
            <person name="Amiraslanov A."/>
            <person name="Hajiyeva S."/>
            <person name="Abbasov M."/>
            <person name="Kaur K."/>
            <person name="Hamwieh A."/>
            <person name="Solovyev V."/>
            <person name="Salamov A."/>
            <person name="Braich B."/>
            <person name="Kosarev P."/>
            <person name="Mahmoud A."/>
            <person name="Hajiyev E."/>
            <person name="Babayeva S."/>
            <person name="Izzatullayeva V."/>
            <person name="Mammadov A."/>
            <person name="Mammadov A."/>
            <person name="Sharifova S."/>
            <person name="Ojaghi J."/>
            <person name="Eynullazada K."/>
            <person name="Bayramov B."/>
            <person name="Abdulazimova A."/>
            <person name="Shahmuradov I."/>
        </authorList>
    </citation>
    <scope>NUCLEOTIDE SEQUENCE [LARGE SCALE GENOMIC DNA]</scope>
    <source>
        <strain evidence="3">cv. AG2017</strain>
        <tissue evidence="2">Leaf</tissue>
    </source>
</reference>
<evidence type="ECO:0000256" key="1">
    <source>
        <dbReference type="SAM" id="MobiDB-lite"/>
    </source>
</evidence>
<feature type="non-terminal residue" evidence="2">
    <location>
        <position position="40"/>
    </location>
</feature>
<dbReference type="Proteomes" id="UP000233551">
    <property type="component" value="Unassembled WGS sequence"/>
</dbReference>
<dbReference type="AlphaFoldDB" id="A0A2I0HHT0"/>
<name>A0A2I0HHT0_PUNGR</name>
<evidence type="ECO:0000313" key="2">
    <source>
        <dbReference type="EMBL" id="PKI30886.1"/>
    </source>
</evidence>
<feature type="region of interest" description="Disordered" evidence="1">
    <location>
        <begin position="1"/>
        <end position="40"/>
    </location>
</feature>
<organism evidence="2 3">
    <name type="scientific">Punica granatum</name>
    <name type="common">Pomegranate</name>
    <dbReference type="NCBI Taxonomy" id="22663"/>
    <lineage>
        <taxon>Eukaryota</taxon>
        <taxon>Viridiplantae</taxon>
        <taxon>Streptophyta</taxon>
        <taxon>Embryophyta</taxon>
        <taxon>Tracheophyta</taxon>
        <taxon>Spermatophyta</taxon>
        <taxon>Magnoliopsida</taxon>
        <taxon>eudicotyledons</taxon>
        <taxon>Gunneridae</taxon>
        <taxon>Pentapetalae</taxon>
        <taxon>rosids</taxon>
        <taxon>malvids</taxon>
        <taxon>Myrtales</taxon>
        <taxon>Lythraceae</taxon>
        <taxon>Punica</taxon>
    </lineage>
</organism>
<keyword evidence="3" id="KW-1185">Reference proteome</keyword>
<proteinExistence type="predicted"/>